<dbReference type="GO" id="GO:0009055">
    <property type="term" value="F:electron transfer activity"/>
    <property type="evidence" value="ECO:0007669"/>
    <property type="project" value="InterPro"/>
</dbReference>
<dbReference type="GO" id="GO:0046872">
    <property type="term" value="F:metal ion binding"/>
    <property type="evidence" value="ECO:0007669"/>
    <property type="project" value="UniProtKB-KW"/>
</dbReference>
<reference evidence="10" key="1">
    <citation type="submission" date="2017-06" db="EMBL/GenBank/DDBJ databases">
        <title>Complete mitochondrial genome of Gracilaria chouae.</title>
        <authorList>
            <person name="Zhang L."/>
            <person name="Liu T."/>
        </authorList>
    </citation>
    <scope>NUCLEOTIDE SEQUENCE</scope>
</reference>
<dbReference type="GO" id="GO:0016020">
    <property type="term" value="C:membrane"/>
    <property type="evidence" value="ECO:0007669"/>
    <property type="project" value="UniProtKB-SubCell"/>
</dbReference>
<keyword evidence="10" id="KW-0496">Mitochondrion</keyword>
<dbReference type="GO" id="GO:0006121">
    <property type="term" value="P:mitochondrial electron transport, succinate to ubiquinone"/>
    <property type="evidence" value="ECO:0007669"/>
    <property type="project" value="TreeGrafter"/>
</dbReference>
<evidence type="ECO:0000256" key="6">
    <source>
        <dbReference type="ARBA" id="ARBA00023004"/>
    </source>
</evidence>
<evidence type="ECO:0000256" key="2">
    <source>
        <dbReference type="ARBA" id="ARBA00022617"/>
    </source>
</evidence>
<feature type="transmembrane region" description="Helical" evidence="9">
    <location>
        <begin position="31"/>
        <end position="51"/>
    </location>
</feature>
<dbReference type="Pfam" id="PF01127">
    <property type="entry name" value="Sdh_cyt"/>
    <property type="match status" value="1"/>
</dbReference>
<evidence type="ECO:0000256" key="9">
    <source>
        <dbReference type="SAM" id="Phobius"/>
    </source>
</evidence>
<dbReference type="SUPFAM" id="SSF81343">
    <property type="entry name" value="Fumarate reductase respiratory complex transmembrane subunits"/>
    <property type="match status" value="1"/>
</dbReference>
<name>A0A291IC72_9FLOR</name>
<feature type="transmembrane region" description="Helical" evidence="9">
    <location>
        <begin position="103"/>
        <end position="123"/>
    </location>
</feature>
<geneLocation type="mitochondrion" evidence="10"/>
<organism evidence="10">
    <name type="scientific">Gracilaria chouae</name>
    <dbReference type="NCBI Taxonomy" id="1172980"/>
    <lineage>
        <taxon>Eukaryota</taxon>
        <taxon>Rhodophyta</taxon>
        <taxon>Florideophyceae</taxon>
        <taxon>Rhodymeniophycidae</taxon>
        <taxon>Gracilariales</taxon>
        <taxon>Gracilariaceae</taxon>
        <taxon>Gracilaria</taxon>
    </lineage>
</organism>
<feature type="binding site" description="axial binding residue" evidence="8">
    <location>
        <position position="83"/>
    </location>
    <ligand>
        <name>heme</name>
        <dbReference type="ChEBI" id="CHEBI:30413"/>
        <note>ligand shared with second transmembrane subunit</note>
    </ligand>
    <ligandPart>
        <name>Fe</name>
        <dbReference type="ChEBI" id="CHEBI:18248"/>
    </ligandPart>
</feature>
<comment type="subcellular location">
    <subcellularLocation>
        <location evidence="1">Membrane</location>
        <topology evidence="1">Multi-pass membrane protein</topology>
    </subcellularLocation>
</comment>
<evidence type="ECO:0000256" key="7">
    <source>
        <dbReference type="ARBA" id="ARBA00023136"/>
    </source>
</evidence>
<dbReference type="InterPro" id="IPR018495">
    <property type="entry name" value="Succ_DH_cyt_bsu_CS"/>
</dbReference>
<dbReference type="PANTHER" id="PTHR10978:SF5">
    <property type="entry name" value="SUCCINATE DEHYDROGENASE CYTOCHROME B560 SUBUNIT, MITOCHONDRIAL"/>
    <property type="match status" value="1"/>
</dbReference>
<proteinExistence type="predicted"/>
<dbReference type="PROSITE" id="PS01000">
    <property type="entry name" value="SDH_CYT_1"/>
    <property type="match status" value="1"/>
</dbReference>
<gene>
    <name evidence="10" type="primary">sdhC</name>
</gene>
<sequence>MYNRPLSPHITIYAVQISSLASVWHRISGIFLTSFIVFCIIWVQLVVYSNYTRSLFNFNLLNTFWLFFYEILLIIFLLGLFYHTFNGLKQIIWDLGIFLNQKFLFLFFLIVSFFICVIILLLIF</sequence>
<evidence type="ECO:0000256" key="8">
    <source>
        <dbReference type="PIRSR" id="PIRSR000178-1"/>
    </source>
</evidence>
<keyword evidence="2 8" id="KW-0349">Heme</keyword>
<feature type="transmembrane region" description="Helical" evidence="9">
    <location>
        <begin position="63"/>
        <end position="82"/>
    </location>
</feature>
<keyword evidence="3 9" id="KW-0812">Transmembrane</keyword>
<dbReference type="GO" id="GO:0006099">
    <property type="term" value="P:tricarboxylic acid cycle"/>
    <property type="evidence" value="ECO:0007669"/>
    <property type="project" value="InterPro"/>
</dbReference>
<dbReference type="PANTHER" id="PTHR10978">
    <property type="entry name" value="SUCCINATE DEHYDROGENASE CYTOCHROME B560 SUBUNIT"/>
    <property type="match status" value="1"/>
</dbReference>
<evidence type="ECO:0000256" key="1">
    <source>
        <dbReference type="ARBA" id="ARBA00004141"/>
    </source>
</evidence>
<dbReference type="PIRSF" id="PIRSF000178">
    <property type="entry name" value="SDH_cyt_b560"/>
    <property type="match status" value="1"/>
</dbReference>
<protein>
    <submittedName>
        <fullName evidence="10">SdhC</fullName>
    </submittedName>
</protein>
<dbReference type="AlphaFoldDB" id="A0A291IC72"/>
<comment type="cofactor">
    <cofactor evidence="8">
        <name>heme</name>
        <dbReference type="ChEBI" id="CHEBI:30413"/>
    </cofactor>
    <text evidence="8">The heme is bound between the two transmembrane subunits.</text>
</comment>
<keyword evidence="7 9" id="KW-0472">Membrane</keyword>
<dbReference type="InterPro" id="IPR000701">
    <property type="entry name" value="SuccDH_FuR_B_TM-su"/>
</dbReference>
<keyword evidence="6 8" id="KW-0408">Iron</keyword>
<dbReference type="NCBIfam" id="TIGR02970">
    <property type="entry name" value="succ_dehyd_cytB"/>
    <property type="match status" value="1"/>
</dbReference>
<evidence type="ECO:0000256" key="3">
    <source>
        <dbReference type="ARBA" id="ARBA00022692"/>
    </source>
</evidence>
<dbReference type="EMBL" id="MF351970">
    <property type="protein sequence ID" value="ATG87370.1"/>
    <property type="molecule type" value="Genomic_DNA"/>
</dbReference>
<accession>A0A291IC72</accession>
<evidence type="ECO:0000313" key="10">
    <source>
        <dbReference type="EMBL" id="ATG87370.1"/>
    </source>
</evidence>
<dbReference type="InterPro" id="IPR034804">
    <property type="entry name" value="SQR/QFR_C/D"/>
</dbReference>
<evidence type="ECO:0000256" key="4">
    <source>
        <dbReference type="ARBA" id="ARBA00022723"/>
    </source>
</evidence>
<evidence type="ECO:0000256" key="5">
    <source>
        <dbReference type="ARBA" id="ARBA00022989"/>
    </source>
</evidence>
<dbReference type="InterPro" id="IPR014314">
    <property type="entry name" value="Succ_DH_cytb556"/>
</dbReference>
<keyword evidence="5 9" id="KW-1133">Transmembrane helix</keyword>
<dbReference type="Gene3D" id="1.20.1300.10">
    <property type="entry name" value="Fumarate reductase/succinate dehydrogenase, transmembrane subunit"/>
    <property type="match status" value="1"/>
</dbReference>
<dbReference type="GO" id="GO:0005739">
    <property type="term" value="C:mitochondrion"/>
    <property type="evidence" value="ECO:0007669"/>
    <property type="project" value="GOC"/>
</dbReference>
<keyword evidence="4 8" id="KW-0479">Metal-binding</keyword>